<dbReference type="InterPro" id="IPR015797">
    <property type="entry name" value="NUDIX_hydrolase-like_dom_sf"/>
</dbReference>
<dbReference type="PROSITE" id="PS00893">
    <property type="entry name" value="NUDIX_BOX"/>
    <property type="match status" value="1"/>
</dbReference>
<dbReference type="Proteomes" id="UP000241201">
    <property type="component" value="Unassembled WGS sequence"/>
</dbReference>
<gene>
    <name evidence="4" type="ORF">C7U55_00820</name>
</gene>
<accession>A0A2T3G3K3</accession>
<evidence type="ECO:0000259" key="3">
    <source>
        <dbReference type="PROSITE" id="PS51462"/>
    </source>
</evidence>
<feature type="domain" description="Nudix hydrolase" evidence="3">
    <location>
        <begin position="5"/>
        <end position="143"/>
    </location>
</feature>
<dbReference type="InterPro" id="IPR000086">
    <property type="entry name" value="NUDIX_hydrolase_dom"/>
</dbReference>
<dbReference type="PANTHER" id="PTHR43736:SF1">
    <property type="entry name" value="DIHYDRONEOPTERIN TRIPHOSPHATE DIPHOSPHATASE"/>
    <property type="match status" value="1"/>
</dbReference>
<dbReference type="PROSITE" id="PS51462">
    <property type="entry name" value="NUDIX"/>
    <property type="match status" value="1"/>
</dbReference>
<evidence type="ECO:0000256" key="2">
    <source>
        <dbReference type="ARBA" id="ARBA00022801"/>
    </source>
</evidence>
<comment type="caution">
    <text evidence="4">The sequence shown here is derived from an EMBL/GenBank/DDBJ whole genome shotgun (WGS) entry which is preliminary data.</text>
</comment>
<dbReference type="Pfam" id="PF00293">
    <property type="entry name" value="NUDIX"/>
    <property type="match status" value="1"/>
</dbReference>
<dbReference type="GO" id="GO:0016787">
    <property type="term" value="F:hydrolase activity"/>
    <property type="evidence" value="ECO:0007669"/>
    <property type="project" value="UniProtKB-KW"/>
</dbReference>
<comment type="similarity">
    <text evidence="1">Belongs to the Nudix hydrolase family.</text>
</comment>
<dbReference type="SUPFAM" id="SSF55811">
    <property type="entry name" value="Nudix"/>
    <property type="match status" value="1"/>
</dbReference>
<protein>
    <submittedName>
        <fullName evidence="4">DNA mismatch repair protein MutT</fullName>
    </submittedName>
</protein>
<sequence>MKEFRNKLIVHGLMKINDKYLVIKRSIIKRGKPNVYPEYWDIPGGSVEDFETPVEALIREAKEEVNLDVEVKQIIHEDSNFDKGKNTMFTRLVYICTLKNTNDYIIQLDPEEHSEYRLISSLDEMSDEKFVPFLIDILSNKNL</sequence>
<keyword evidence="2" id="KW-0378">Hydrolase</keyword>
<dbReference type="AlphaFoldDB" id="A0A2T3G3K3"/>
<proteinExistence type="inferred from homology"/>
<dbReference type="PANTHER" id="PTHR43736">
    <property type="entry name" value="ADP-RIBOSE PYROPHOSPHATASE"/>
    <property type="match status" value="1"/>
</dbReference>
<evidence type="ECO:0000256" key="1">
    <source>
        <dbReference type="ARBA" id="ARBA00005582"/>
    </source>
</evidence>
<reference evidence="5" key="1">
    <citation type="submission" date="2018-03" db="EMBL/GenBank/DDBJ databases">
        <title>Lachnoclostridium SNUG30370 gen.nov., sp.nov., isolated from human faeces.</title>
        <authorList>
            <person name="Seo B."/>
            <person name="Jeon K."/>
            <person name="Ko G."/>
        </authorList>
    </citation>
    <scope>NUCLEOTIDE SEQUENCE [LARGE SCALE GENOMIC DNA]</scope>
    <source>
        <strain evidence="5">SNUG30370</strain>
    </source>
</reference>
<name>A0A2T3G3K3_9FIRM</name>
<dbReference type="RefSeq" id="WP_106986919.1">
    <property type="nucleotide sequence ID" value="NZ_DBGDQT010000187.1"/>
</dbReference>
<evidence type="ECO:0000313" key="5">
    <source>
        <dbReference type="Proteomes" id="UP000241201"/>
    </source>
</evidence>
<dbReference type="InterPro" id="IPR020084">
    <property type="entry name" value="NUDIX_hydrolase_CS"/>
</dbReference>
<dbReference type="CDD" id="cd02883">
    <property type="entry name" value="NUDIX_Hydrolase"/>
    <property type="match status" value="1"/>
</dbReference>
<dbReference type="GeneID" id="77469647"/>
<dbReference type="Gene3D" id="3.90.79.10">
    <property type="entry name" value="Nucleoside Triphosphate Pyrophosphohydrolase"/>
    <property type="match status" value="1"/>
</dbReference>
<keyword evidence="5" id="KW-1185">Reference proteome</keyword>
<evidence type="ECO:0000313" key="4">
    <source>
        <dbReference type="EMBL" id="PST42130.1"/>
    </source>
</evidence>
<dbReference type="EMBL" id="PYLP01000001">
    <property type="protein sequence ID" value="PST42130.1"/>
    <property type="molecule type" value="Genomic_DNA"/>
</dbReference>
<organism evidence="4 5">
    <name type="scientific">Faecalibacillus faecis</name>
    <dbReference type="NCBI Taxonomy" id="1982628"/>
    <lineage>
        <taxon>Bacteria</taxon>
        <taxon>Bacillati</taxon>
        <taxon>Bacillota</taxon>
        <taxon>Erysipelotrichia</taxon>
        <taxon>Erysipelotrichales</taxon>
        <taxon>Coprobacillaceae</taxon>
        <taxon>Faecalibacillus</taxon>
    </lineage>
</organism>